<keyword evidence="1 4" id="KW-0808">Transferase</keyword>
<dbReference type="InterPro" id="IPR016181">
    <property type="entry name" value="Acyl_CoA_acyltransferase"/>
</dbReference>
<dbReference type="InterPro" id="IPR050832">
    <property type="entry name" value="Bact_Acetyltransf"/>
</dbReference>
<dbReference type="AlphaFoldDB" id="A0A840S9L3"/>
<dbReference type="OrthoDB" id="143110at2"/>
<dbReference type="Gene3D" id="3.40.630.30">
    <property type="match status" value="1"/>
</dbReference>
<dbReference type="CDD" id="cd04301">
    <property type="entry name" value="NAT_SF"/>
    <property type="match status" value="1"/>
</dbReference>
<dbReference type="GO" id="GO:0016747">
    <property type="term" value="F:acyltransferase activity, transferring groups other than amino-acyl groups"/>
    <property type="evidence" value="ECO:0007669"/>
    <property type="project" value="InterPro"/>
</dbReference>
<dbReference type="SUPFAM" id="SSF55729">
    <property type="entry name" value="Acyl-CoA N-acyltransferases (Nat)"/>
    <property type="match status" value="1"/>
</dbReference>
<evidence type="ECO:0000259" key="3">
    <source>
        <dbReference type="PROSITE" id="PS51186"/>
    </source>
</evidence>
<protein>
    <submittedName>
        <fullName evidence="4">GNAT superfamily N-acetyltransferase</fullName>
    </submittedName>
</protein>
<proteinExistence type="predicted"/>
<name>A0A840S9L3_9BURK</name>
<feature type="domain" description="N-acetyltransferase" evidence="3">
    <location>
        <begin position="3"/>
        <end position="171"/>
    </location>
</feature>
<organism evidence="4 5">
    <name type="scientific">Inhella inkyongensis</name>
    <dbReference type="NCBI Taxonomy" id="392593"/>
    <lineage>
        <taxon>Bacteria</taxon>
        <taxon>Pseudomonadati</taxon>
        <taxon>Pseudomonadota</taxon>
        <taxon>Betaproteobacteria</taxon>
        <taxon>Burkholderiales</taxon>
        <taxon>Sphaerotilaceae</taxon>
        <taxon>Inhella</taxon>
    </lineage>
</organism>
<comment type="caution">
    <text evidence="4">The sequence shown here is derived from an EMBL/GenBank/DDBJ whole genome shotgun (WGS) entry which is preliminary data.</text>
</comment>
<dbReference type="Proteomes" id="UP000554837">
    <property type="component" value="Unassembled WGS sequence"/>
</dbReference>
<gene>
    <name evidence="4" type="ORF">HNQ51_002409</name>
</gene>
<evidence type="ECO:0000256" key="2">
    <source>
        <dbReference type="ARBA" id="ARBA00023315"/>
    </source>
</evidence>
<evidence type="ECO:0000313" key="4">
    <source>
        <dbReference type="EMBL" id="MBB5205090.1"/>
    </source>
</evidence>
<dbReference type="PANTHER" id="PTHR43877">
    <property type="entry name" value="AMINOALKYLPHOSPHONATE N-ACETYLTRANSFERASE-RELATED-RELATED"/>
    <property type="match status" value="1"/>
</dbReference>
<evidence type="ECO:0000256" key="1">
    <source>
        <dbReference type="ARBA" id="ARBA00022679"/>
    </source>
</evidence>
<reference evidence="4 5" key="1">
    <citation type="submission" date="2020-08" db="EMBL/GenBank/DDBJ databases">
        <title>Genomic Encyclopedia of Type Strains, Phase IV (KMG-IV): sequencing the most valuable type-strain genomes for metagenomic binning, comparative biology and taxonomic classification.</title>
        <authorList>
            <person name="Goeker M."/>
        </authorList>
    </citation>
    <scope>NUCLEOTIDE SEQUENCE [LARGE SCALE GENOMIC DNA]</scope>
    <source>
        <strain evidence="4 5">DSM 23958</strain>
    </source>
</reference>
<evidence type="ECO:0000313" key="5">
    <source>
        <dbReference type="Proteomes" id="UP000554837"/>
    </source>
</evidence>
<accession>A0A840S9L3</accession>
<keyword evidence="5" id="KW-1185">Reference proteome</keyword>
<dbReference type="InterPro" id="IPR000182">
    <property type="entry name" value="GNAT_dom"/>
</dbReference>
<dbReference type="PROSITE" id="PS51186">
    <property type="entry name" value="GNAT"/>
    <property type="match status" value="1"/>
</dbReference>
<dbReference type="EMBL" id="JACHHO010000003">
    <property type="protein sequence ID" value="MBB5205090.1"/>
    <property type="molecule type" value="Genomic_DNA"/>
</dbReference>
<sequence>MSPEIRPARAEDTTQLAALTTLVWLDTYEAGGLSQAGAAEALSLGSPVAMAARLLDPKRQVLVLCDRKLLLGYAEIEHPAPCPEQPSATTELARLYVIRHMQGRGLGGRLLTAAENQAKALGAHSLWLTAWVGNAQALRFYAHKGYRDAGLRSFAFQDQVVENRLLIKDLN</sequence>
<keyword evidence="2" id="KW-0012">Acyltransferase</keyword>
<dbReference type="RefSeq" id="WP_138854892.1">
    <property type="nucleotide sequence ID" value="NZ_CP040709.1"/>
</dbReference>
<dbReference type="Pfam" id="PF00583">
    <property type="entry name" value="Acetyltransf_1"/>
    <property type="match status" value="1"/>
</dbReference>